<dbReference type="EMBL" id="CP000912">
    <property type="protein sequence ID" value="ABY39259.1"/>
    <property type="molecule type" value="Genomic_DNA"/>
</dbReference>
<protein>
    <submittedName>
        <fullName evidence="1">Uncharacterized protein</fullName>
    </submittedName>
</protein>
<reference evidence="1 2" key="1">
    <citation type="submission" date="2007-12" db="EMBL/GenBank/DDBJ databases">
        <title>Brucella suis ATCC 23445 whole genome shotgun sequencing project.</title>
        <authorList>
            <person name="Setubal J.C."/>
            <person name="Bowns C."/>
            <person name="Boyle S."/>
            <person name="Crasta O.R."/>
            <person name="Czar M.J."/>
            <person name="Dharmanolla C."/>
            <person name="Gillespie J.J."/>
            <person name="Kenyon R.W."/>
            <person name="Lu J."/>
            <person name="Mane S."/>
            <person name="Mohapatra S."/>
            <person name="Nagrani S."/>
            <person name="Purkayastha A."/>
            <person name="Rajasimha H.K."/>
            <person name="Shallom J.M."/>
            <person name="Shallom S."/>
            <person name="Shukla M."/>
            <person name="Snyder E.E."/>
            <person name="Sobral B.W."/>
            <person name="Wattam A.R."/>
            <person name="Will R."/>
            <person name="Williams K."/>
            <person name="Yoo H."/>
            <person name="Bruce D."/>
            <person name="Detter C."/>
            <person name="Munk C."/>
            <person name="Brettin T.S."/>
        </authorList>
    </citation>
    <scope>NUCLEOTIDE SEQUENCE [LARGE SCALE GENOMIC DNA]</scope>
    <source>
        <strain evidence="2">ATCC 23445 / NCTC 10510</strain>
    </source>
</reference>
<dbReference type="KEGG" id="bmt:BSUIS_B0247"/>
<dbReference type="Proteomes" id="UP000008545">
    <property type="component" value="Chromosome II"/>
</dbReference>
<gene>
    <name evidence="1" type="ordered locus">BSUIS_B0247</name>
</gene>
<dbReference type="HOGENOM" id="CLU_3115345_0_0_5"/>
<sequence>MPENFRSAFASTECLFHAMAYPERYFTAMDEKLSENAEWHFAKPVFSANG</sequence>
<proteinExistence type="predicted"/>
<evidence type="ECO:0000313" key="2">
    <source>
        <dbReference type="Proteomes" id="UP000008545"/>
    </source>
</evidence>
<organism evidence="1 2">
    <name type="scientific">Brucella suis (strain ATCC 23445 / NCTC 10510)</name>
    <dbReference type="NCBI Taxonomy" id="470137"/>
    <lineage>
        <taxon>Bacteria</taxon>
        <taxon>Pseudomonadati</taxon>
        <taxon>Pseudomonadota</taxon>
        <taxon>Alphaproteobacteria</taxon>
        <taxon>Hyphomicrobiales</taxon>
        <taxon>Brucellaceae</taxon>
        <taxon>Brucella/Ochrobactrum group</taxon>
        <taxon>Brucella</taxon>
    </lineage>
</organism>
<dbReference type="AlphaFoldDB" id="A9WXU3"/>
<name>A9WXU3_BRUSI</name>
<evidence type="ECO:0000313" key="1">
    <source>
        <dbReference type="EMBL" id="ABY39259.1"/>
    </source>
</evidence>
<accession>A9WXU3</accession>